<protein>
    <recommendedName>
        <fullName evidence="1">ThuA-like domain-containing protein</fullName>
    </recommendedName>
</protein>
<keyword evidence="3" id="KW-1185">Reference proteome</keyword>
<dbReference type="InterPro" id="IPR029475">
    <property type="entry name" value="DUF6807"/>
</dbReference>
<feature type="domain" description="ThuA-like" evidence="1">
    <location>
        <begin position="452"/>
        <end position="674"/>
    </location>
</feature>
<dbReference type="Proteomes" id="UP000226437">
    <property type="component" value="Unassembled WGS sequence"/>
</dbReference>
<organism evidence="2 3">
    <name type="scientific">Neolewinella marina</name>
    <dbReference type="NCBI Taxonomy" id="438751"/>
    <lineage>
        <taxon>Bacteria</taxon>
        <taxon>Pseudomonadati</taxon>
        <taxon>Bacteroidota</taxon>
        <taxon>Saprospiria</taxon>
        <taxon>Saprospirales</taxon>
        <taxon>Lewinellaceae</taxon>
        <taxon>Neolewinella</taxon>
    </lineage>
</organism>
<reference evidence="2 3" key="1">
    <citation type="submission" date="2017-10" db="EMBL/GenBank/DDBJ databases">
        <title>The draft genome sequence of Lewinella marina KCTC 32374.</title>
        <authorList>
            <person name="Wang K."/>
        </authorList>
    </citation>
    <scope>NUCLEOTIDE SEQUENCE [LARGE SCALE GENOMIC DNA]</scope>
    <source>
        <strain evidence="2 3">MKG-38</strain>
    </source>
</reference>
<gene>
    <name evidence="2" type="ORF">CGL56_02180</name>
</gene>
<dbReference type="SUPFAM" id="SSF52317">
    <property type="entry name" value="Class I glutamine amidotransferase-like"/>
    <property type="match status" value="1"/>
</dbReference>
<dbReference type="EMBL" id="PDLO01000001">
    <property type="protein sequence ID" value="PHK99875.1"/>
    <property type="molecule type" value="Genomic_DNA"/>
</dbReference>
<sequence length="676" mass="74941">MSYAIDSLIRCFGLSSPSKSIPLQLLSRSFLVLSILFFPLAWAAAQAGDWPSFTVHSGPYARQQTLVCAEVDEAVGARHDALALYEVTGGSNRRPVTVQWEGNRLCWVLEGETPAGTQRRYALALAASGGGSTPAGGIQATLADGRVRFVAGDDRTLLTYQRDPAPVPAGVDPIFSRGGFLHPILSPAGDTLTRIQPSDHYHHYGVWNPWTHTEYQGRELDFWNLVRGHGTVTADGVDNLAGGPLTAGLTARHTYLMFPDSAVREGAKPLLEEQLDLGVHSLDRNAYQVDYTTTQRNITDEPFVVKAYRYQGIGFRARPDWDDATARLLTSGGKNKADGNATRARWMMVDGPTNSGRSGILFLSHPDNYDAPQTIRIWPEGANGGKENVFLNFNPAQEVDFRLRPDGQYRLKYRMVVYNGTLDSAAAERYWQDFAHPPRVVVDGAGKLQGKRVLVYTRNGKGYVHENIPASVAAIERLGEENGFSVVSSDDPAYFTPERLADFDVLVFSNTNNDIFETPAQHEAFRGYLEGGGGYVGIHSAIGSERDWPYFWRVIGGTFHRHPKRQDFDVAVIDPDHPSTDFLPPTWHIRDEECYYIKKLNPAMHVLLAADLSTVDDPEGKAGYPGETFGNSFPASWYLTNHGGRQWYTALGHRSEHYSDPLFIRHILGGIEWAAR</sequence>
<dbReference type="OrthoDB" id="2540540at2"/>
<evidence type="ECO:0000313" key="2">
    <source>
        <dbReference type="EMBL" id="PHK99875.1"/>
    </source>
</evidence>
<comment type="caution">
    <text evidence="2">The sequence shown here is derived from an EMBL/GenBank/DDBJ whole genome shotgun (WGS) entry which is preliminary data.</text>
</comment>
<dbReference type="PANTHER" id="PTHR40469:SF2">
    <property type="entry name" value="GALACTOSE-BINDING DOMAIN-LIKE SUPERFAMILY PROTEIN"/>
    <property type="match status" value="1"/>
</dbReference>
<dbReference type="Pfam" id="PF06283">
    <property type="entry name" value="ThuA"/>
    <property type="match status" value="1"/>
</dbReference>
<dbReference type="AlphaFoldDB" id="A0A2G0CIS1"/>
<dbReference type="Pfam" id="PF14100">
    <property type="entry name" value="DUF6807"/>
    <property type="match status" value="1"/>
</dbReference>
<accession>A0A2G0CIS1</accession>
<dbReference type="PANTHER" id="PTHR40469">
    <property type="entry name" value="SECRETED GLYCOSYL HYDROLASE"/>
    <property type="match status" value="1"/>
</dbReference>
<dbReference type="Gene3D" id="3.40.50.880">
    <property type="match status" value="1"/>
</dbReference>
<proteinExistence type="predicted"/>
<dbReference type="InterPro" id="IPR029010">
    <property type="entry name" value="ThuA-like"/>
</dbReference>
<evidence type="ECO:0000313" key="3">
    <source>
        <dbReference type="Proteomes" id="UP000226437"/>
    </source>
</evidence>
<name>A0A2G0CIS1_9BACT</name>
<evidence type="ECO:0000259" key="1">
    <source>
        <dbReference type="Pfam" id="PF06283"/>
    </source>
</evidence>
<dbReference type="InterPro" id="IPR029062">
    <property type="entry name" value="Class_I_gatase-like"/>
</dbReference>